<proteinExistence type="predicted"/>
<dbReference type="AlphaFoldDB" id="X0RX72"/>
<evidence type="ECO:0008006" key="3">
    <source>
        <dbReference type="Google" id="ProtNLM"/>
    </source>
</evidence>
<protein>
    <recommendedName>
        <fullName evidence="3">DUF669 domain-containing protein</fullName>
    </recommendedName>
</protein>
<feature type="region of interest" description="Disordered" evidence="1">
    <location>
        <begin position="146"/>
        <end position="170"/>
    </location>
</feature>
<comment type="caution">
    <text evidence="2">The sequence shown here is derived from an EMBL/GenBank/DDBJ whole genome shotgun (WGS) entry which is preliminary data.</text>
</comment>
<evidence type="ECO:0000256" key="1">
    <source>
        <dbReference type="SAM" id="MobiDB-lite"/>
    </source>
</evidence>
<dbReference type="InterPro" id="IPR007731">
    <property type="entry name" value="DUF669"/>
</dbReference>
<dbReference type="EMBL" id="BARS01005082">
    <property type="protein sequence ID" value="GAF68352.1"/>
    <property type="molecule type" value="Genomic_DNA"/>
</dbReference>
<name>X0RX72_9ZZZZ</name>
<gene>
    <name evidence="2" type="ORF">S01H1_09950</name>
</gene>
<accession>X0RX72</accession>
<dbReference type="Pfam" id="PF05037">
    <property type="entry name" value="DUF669"/>
    <property type="match status" value="1"/>
</dbReference>
<organism evidence="2">
    <name type="scientific">marine sediment metagenome</name>
    <dbReference type="NCBI Taxonomy" id="412755"/>
    <lineage>
        <taxon>unclassified sequences</taxon>
        <taxon>metagenomes</taxon>
        <taxon>ecological metagenomes</taxon>
    </lineage>
</organism>
<evidence type="ECO:0000313" key="2">
    <source>
        <dbReference type="EMBL" id="GAF68352.1"/>
    </source>
</evidence>
<reference evidence="2" key="1">
    <citation type="journal article" date="2014" name="Front. Microbiol.">
        <title>High frequency of phylogenetically diverse reductive dehalogenase-homologous genes in deep subseafloor sedimentary metagenomes.</title>
        <authorList>
            <person name="Kawai M."/>
            <person name="Futagami T."/>
            <person name="Toyoda A."/>
            <person name="Takaki Y."/>
            <person name="Nishi S."/>
            <person name="Hori S."/>
            <person name="Arai W."/>
            <person name="Tsubouchi T."/>
            <person name="Morono Y."/>
            <person name="Uchiyama I."/>
            <person name="Ito T."/>
            <person name="Fujiyama A."/>
            <person name="Inagaki F."/>
            <person name="Takami H."/>
        </authorList>
    </citation>
    <scope>NUCLEOTIDE SEQUENCE</scope>
    <source>
        <strain evidence="2">Expedition CK06-06</strain>
    </source>
</reference>
<sequence length="170" mass="19856">MIPENDYTDPEDDFLSQYDDEYEGLKPEEERSFEDPPDDKYQVMVDKVEIKWTKKGDKQMLCWQLKILVGPYKNSRLFKNTVIGPKSLFFIRQDLGRCGVKLTKFSDLRNHLAQLLDLYLEVEQKLSKDGEYTNIYINKHINIGTNTGDEAPSDTKPSSNEFPEYDDVPF</sequence>